<feature type="region of interest" description="Disordered" evidence="1">
    <location>
        <begin position="1"/>
        <end position="183"/>
    </location>
</feature>
<feature type="compositionally biased region" description="Basic and acidic residues" evidence="1">
    <location>
        <begin position="609"/>
        <end position="618"/>
    </location>
</feature>
<dbReference type="STRING" id="933388.S7ZNZ1"/>
<evidence type="ECO:0000313" key="2">
    <source>
        <dbReference type="EMBL" id="EPS30351.1"/>
    </source>
</evidence>
<gene>
    <name evidence="2" type="ORF">PDE_05302</name>
</gene>
<feature type="compositionally biased region" description="Low complexity" evidence="1">
    <location>
        <begin position="97"/>
        <end position="107"/>
    </location>
</feature>
<feature type="region of interest" description="Disordered" evidence="1">
    <location>
        <begin position="317"/>
        <end position="352"/>
    </location>
</feature>
<feature type="compositionally biased region" description="Polar residues" evidence="1">
    <location>
        <begin position="114"/>
        <end position="132"/>
    </location>
</feature>
<feature type="compositionally biased region" description="Basic and acidic residues" evidence="1">
    <location>
        <begin position="834"/>
        <end position="846"/>
    </location>
</feature>
<feature type="compositionally biased region" description="Pro residues" evidence="1">
    <location>
        <begin position="637"/>
        <end position="657"/>
    </location>
</feature>
<evidence type="ECO:0000313" key="3">
    <source>
        <dbReference type="Proteomes" id="UP000019376"/>
    </source>
</evidence>
<organism evidence="2 3">
    <name type="scientific">Penicillium oxalicum (strain 114-2 / CGMCC 5302)</name>
    <name type="common">Penicillium decumbens</name>
    <dbReference type="NCBI Taxonomy" id="933388"/>
    <lineage>
        <taxon>Eukaryota</taxon>
        <taxon>Fungi</taxon>
        <taxon>Dikarya</taxon>
        <taxon>Ascomycota</taxon>
        <taxon>Pezizomycotina</taxon>
        <taxon>Eurotiomycetes</taxon>
        <taxon>Eurotiomycetidae</taxon>
        <taxon>Eurotiales</taxon>
        <taxon>Aspergillaceae</taxon>
        <taxon>Penicillium</taxon>
    </lineage>
</organism>
<evidence type="ECO:0000256" key="1">
    <source>
        <dbReference type="SAM" id="MobiDB-lite"/>
    </source>
</evidence>
<dbReference type="OrthoDB" id="3870679at2759"/>
<feature type="compositionally biased region" description="Basic and acidic residues" evidence="1">
    <location>
        <begin position="450"/>
        <end position="461"/>
    </location>
</feature>
<keyword evidence="3" id="KW-1185">Reference proteome</keyword>
<feature type="region of interest" description="Disordered" evidence="1">
    <location>
        <begin position="601"/>
        <end position="687"/>
    </location>
</feature>
<sequence>MNTPEPPRLKSHKALPRSGIVISQMNSSRSIPGSPESTSTVVAAPAPPLTPPAAHQDDHVAQERTPLKTSTSGIDITSPGFVTPRRPSKPPTPDVTPPRTSSTRRPTLNPIVHLSSSSRAESFQTALESLSSDGDMDTPVRALSQRSSQKPTRQAPVSKKRNHTASHPATINSVKDTPPSASRILSTTDFETRFESFDGAWASPNQTDALSTTLAQPEKASNAQALSTQNTGTTDNTLDVKRLDESLMREKNLRERVHSKHSLEDTPSMERFREEIGWPSYASELFHLEESKSRRISGVSSASTVEALIIESPRRVPRSLRHTEKRSSLRSVSSPVSRSGRTSTGSNVDSQHRLLHKAARISDQDRRSIASDVSFSAQVNPSAPQAPPTVIPVVVIPERRSSLKSGPTSSTSSKPSSQRSQRRPPPVSSSSSAVVPSQRPRTVSDSASVRTRDMDSKDRPMGRPVIPPRSSSLSAPTSRNNSRSTSLTSESLRSHTLALDQEMFKRGDHMPVSPPRHNILGPNGRGKSLLEAPRLPEVVLDGSTDDMATLRPPSLPYTQWSIPSSSPGPIEIREATAVSLFAHRNRSLLLVDQRLPASHRTTSGLVKELSPHEPHPRTPADPTAIPSYMFVESPLKNPRPPPKPPVSKPLPPLPPTDEAPKSTERPGLGRRWTSVRRTWTSRPRSDSFGAITRSLSMRSAKNRKAGIEMDSRLHPFWRPRGFWDDLPVSPEKGPSTSHTPAEQNYGSTPLGFHHPRLIFEGPPVMDRRSPEMKRFLDGMTSASRGSLVDTGGIWRAGTPLYQNRYGMLSRWRMRWRYLSVRALRARFQRMRQRREERKRAARRESLKQSIGGPLHVVSSAAPGSLR</sequence>
<protein>
    <submittedName>
        <fullName evidence="2">Uncharacterized protein</fullName>
    </submittedName>
</protein>
<feature type="compositionally biased region" description="Low complexity" evidence="1">
    <location>
        <begin position="428"/>
        <end position="441"/>
    </location>
</feature>
<name>S7ZNZ1_PENO1</name>
<feature type="region of interest" description="Disordered" evidence="1">
    <location>
        <begin position="400"/>
        <end position="493"/>
    </location>
</feature>
<feature type="region of interest" description="Disordered" evidence="1">
    <location>
        <begin position="834"/>
        <end position="866"/>
    </location>
</feature>
<feature type="compositionally biased region" description="Low complexity" evidence="1">
    <location>
        <begin position="403"/>
        <end position="419"/>
    </location>
</feature>
<dbReference type="EMBL" id="KB644412">
    <property type="protein sequence ID" value="EPS30351.1"/>
    <property type="molecule type" value="Genomic_DNA"/>
</dbReference>
<feature type="compositionally biased region" description="Low complexity" evidence="1">
    <location>
        <begin position="477"/>
        <end position="491"/>
    </location>
</feature>
<feature type="compositionally biased region" description="Low complexity" evidence="1">
    <location>
        <begin position="670"/>
        <end position="682"/>
    </location>
</feature>
<dbReference type="HOGENOM" id="CLU_326237_0_0_1"/>
<reference evidence="2 3" key="1">
    <citation type="journal article" date="2013" name="PLoS ONE">
        <title>Genomic and secretomic analyses reveal unique features of the lignocellulolytic enzyme system of Penicillium decumbens.</title>
        <authorList>
            <person name="Liu G."/>
            <person name="Zhang L."/>
            <person name="Wei X."/>
            <person name="Zou G."/>
            <person name="Qin Y."/>
            <person name="Ma L."/>
            <person name="Li J."/>
            <person name="Zheng H."/>
            <person name="Wang S."/>
            <person name="Wang C."/>
            <person name="Xun L."/>
            <person name="Zhao G.-P."/>
            <person name="Zhou Z."/>
            <person name="Qu Y."/>
        </authorList>
    </citation>
    <scope>NUCLEOTIDE SEQUENCE [LARGE SCALE GENOMIC DNA]</scope>
    <source>
        <strain evidence="3">114-2 / CGMCC 5302</strain>
    </source>
</reference>
<feature type="compositionally biased region" description="Basic and acidic residues" evidence="1">
    <location>
        <begin position="55"/>
        <end position="66"/>
    </location>
</feature>
<dbReference type="PhylomeDB" id="S7ZNZ1"/>
<accession>S7ZNZ1</accession>
<feature type="compositionally biased region" description="Polar residues" evidence="1">
    <location>
        <begin position="165"/>
        <end position="183"/>
    </location>
</feature>
<feature type="compositionally biased region" description="Polar residues" evidence="1">
    <location>
        <begin position="21"/>
        <end position="41"/>
    </location>
</feature>
<proteinExistence type="predicted"/>
<feature type="compositionally biased region" description="Low complexity" evidence="1">
    <location>
        <begin position="329"/>
        <end position="346"/>
    </location>
</feature>
<dbReference type="eggNOG" id="ENOG502SN25">
    <property type="taxonomic scope" value="Eukaryota"/>
</dbReference>
<dbReference type="AlphaFoldDB" id="S7ZNZ1"/>
<dbReference type="Proteomes" id="UP000019376">
    <property type="component" value="Unassembled WGS sequence"/>
</dbReference>